<name>A0A0R3PZ88_ANGCS</name>
<dbReference type="WBParaSite" id="ACOC_0001184301-mRNA-1">
    <property type="protein sequence ID" value="ACOC_0001184301-mRNA-1"/>
    <property type="gene ID" value="ACOC_0001184301"/>
</dbReference>
<proteinExistence type="predicted"/>
<organism evidence="4">
    <name type="scientific">Angiostrongylus costaricensis</name>
    <name type="common">Nematode worm</name>
    <dbReference type="NCBI Taxonomy" id="334426"/>
    <lineage>
        <taxon>Eukaryota</taxon>
        <taxon>Metazoa</taxon>
        <taxon>Ecdysozoa</taxon>
        <taxon>Nematoda</taxon>
        <taxon>Chromadorea</taxon>
        <taxon>Rhabditida</taxon>
        <taxon>Rhabditina</taxon>
        <taxon>Rhabditomorpha</taxon>
        <taxon>Strongyloidea</taxon>
        <taxon>Metastrongylidae</taxon>
        <taxon>Angiostrongylus</taxon>
    </lineage>
</organism>
<protein>
    <submittedName>
        <fullName evidence="2 4">Uncharacterized protein</fullName>
    </submittedName>
</protein>
<dbReference type="AlphaFoldDB" id="A0A0R3PZ88"/>
<evidence type="ECO:0000313" key="3">
    <source>
        <dbReference type="Proteomes" id="UP000267027"/>
    </source>
</evidence>
<evidence type="ECO:0000313" key="4">
    <source>
        <dbReference type="WBParaSite" id="ACOC_0001184301-mRNA-1"/>
    </source>
</evidence>
<gene>
    <name evidence="2" type="ORF">ACOC_LOCUS11844</name>
</gene>
<feature type="compositionally biased region" description="Basic and acidic residues" evidence="1">
    <location>
        <begin position="14"/>
        <end position="26"/>
    </location>
</feature>
<reference evidence="4" key="1">
    <citation type="submission" date="2017-02" db="UniProtKB">
        <authorList>
            <consortium name="WormBaseParasite"/>
        </authorList>
    </citation>
    <scope>IDENTIFICATION</scope>
</reference>
<evidence type="ECO:0000313" key="2">
    <source>
        <dbReference type="EMBL" id="VDM63429.1"/>
    </source>
</evidence>
<sequence>MPPLAAAGARRRVRGGDEGRVADTSRRPLRVVSVADESLPPPAGPGRSSATAPAVRGVESIASDQSPPIFCERARLSGP</sequence>
<reference evidence="2 3" key="2">
    <citation type="submission" date="2018-11" db="EMBL/GenBank/DDBJ databases">
        <authorList>
            <consortium name="Pathogen Informatics"/>
        </authorList>
    </citation>
    <scope>NUCLEOTIDE SEQUENCE [LARGE SCALE GENOMIC DNA]</scope>
    <source>
        <strain evidence="2 3">Costa Rica</strain>
    </source>
</reference>
<evidence type="ECO:0000256" key="1">
    <source>
        <dbReference type="SAM" id="MobiDB-lite"/>
    </source>
</evidence>
<keyword evidence="3" id="KW-1185">Reference proteome</keyword>
<feature type="region of interest" description="Disordered" evidence="1">
    <location>
        <begin position="1"/>
        <end position="68"/>
    </location>
</feature>
<accession>A0A0R3PZ88</accession>
<dbReference type="EMBL" id="UYYA01004806">
    <property type="protein sequence ID" value="VDM63429.1"/>
    <property type="molecule type" value="Genomic_DNA"/>
</dbReference>
<dbReference type="Proteomes" id="UP000267027">
    <property type="component" value="Unassembled WGS sequence"/>
</dbReference>